<dbReference type="InterPro" id="IPR050126">
    <property type="entry name" value="Ap4A_hydrolase"/>
</dbReference>
<dbReference type="Gene3D" id="3.60.21.10">
    <property type="match status" value="1"/>
</dbReference>
<accession>A0ABQ1YUF4</accession>
<comment type="caution">
    <text evidence="2">The sequence shown here is derived from an EMBL/GenBank/DDBJ whole genome shotgun (WGS) entry which is preliminary data.</text>
</comment>
<dbReference type="InterPro" id="IPR029052">
    <property type="entry name" value="Metallo-depent_PP-like"/>
</dbReference>
<dbReference type="InterPro" id="IPR004843">
    <property type="entry name" value="Calcineurin-like_PHP"/>
</dbReference>
<dbReference type="Proteomes" id="UP000659344">
    <property type="component" value="Unassembled WGS sequence"/>
</dbReference>
<dbReference type="PANTHER" id="PTHR42850">
    <property type="entry name" value="METALLOPHOSPHOESTERASE"/>
    <property type="match status" value="1"/>
</dbReference>
<dbReference type="EMBL" id="BMFT01000004">
    <property type="protein sequence ID" value="GGH36457.1"/>
    <property type="molecule type" value="Genomic_DNA"/>
</dbReference>
<dbReference type="Pfam" id="PF00149">
    <property type="entry name" value="Metallophos"/>
    <property type="match status" value="1"/>
</dbReference>
<reference evidence="3" key="1">
    <citation type="journal article" date="2019" name="Int. J. Syst. Evol. Microbiol.">
        <title>The Global Catalogue of Microorganisms (GCM) 10K type strain sequencing project: providing services to taxonomists for standard genome sequencing and annotation.</title>
        <authorList>
            <consortium name="The Broad Institute Genomics Platform"/>
            <consortium name="The Broad Institute Genome Sequencing Center for Infectious Disease"/>
            <person name="Wu L."/>
            <person name="Ma J."/>
        </authorList>
    </citation>
    <scope>NUCLEOTIDE SEQUENCE [LARGE SCALE GENOMIC DNA]</scope>
    <source>
        <strain evidence="3">CGMCC 1.12769</strain>
    </source>
</reference>
<organism evidence="2 3">
    <name type="scientific">Paenibacillus segetis</name>
    <dbReference type="NCBI Taxonomy" id="1325360"/>
    <lineage>
        <taxon>Bacteria</taxon>
        <taxon>Bacillati</taxon>
        <taxon>Bacillota</taxon>
        <taxon>Bacilli</taxon>
        <taxon>Bacillales</taxon>
        <taxon>Paenibacillaceae</taxon>
        <taxon>Paenibacillus</taxon>
    </lineage>
</organism>
<feature type="domain" description="Calcineurin-like phosphoesterase" evidence="1">
    <location>
        <begin position="2"/>
        <end position="192"/>
    </location>
</feature>
<name>A0ABQ1YUF4_9BACL</name>
<protein>
    <submittedName>
        <fullName evidence="2">Serine/threonine protein phosphatase</fullName>
    </submittedName>
</protein>
<dbReference type="PANTHER" id="PTHR42850:SF4">
    <property type="entry name" value="ZINC-DEPENDENT ENDOPOLYPHOSPHATASE"/>
    <property type="match status" value="1"/>
</dbReference>
<proteinExistence type="predicted"/>
<evidence type="ECO:0000259" key="1">
    <source>
        <dbReference type="Pfam" id="PF00149"/>
    </source>
</evidence>
<evidence type="ECO:0000313" key="2">
    <source>
        <dbReference type="EMBL" id="GGH36457.1"/>
    </source>
</evidence>
<dbReference type="SUPFAM" id="SSF56300">
    <property type="entry name" value="Metallo-dependent phosphatases"/>
    <property type="match status" value="1"/>
</dbReference>
<keyword evidence="3" id="KW-1185">Reference proteome</keyword>
<sequence>MISDLHGCCDEFTELLNKVKYRPSEDQLILLGDYCDRGPKSKEVIERVLQLVDQGQGNAIALRGNHDQMFIDAMESNDNAVWIENGGLSTLKSYVGIDWFKQGFNYAEYNKAKAFIKLYYQHHIDFLKSLPLYTEDDRHIFVHAGIDPAFSGDFRSQPDESFLWGSEEFLDSANLFNKTIVFGHIPTKRIHNSAKIFFGDQKIGIDGGCCYGLQLNGLEIKGEGYKTCAVQKNKGWVAHILQLLRKLLDKGLQRIDRKR</sequence>
<dbReference type="CDD" id="cd00144">
    <property type="entry name" value="MPP_PPP_family"/>
    <property type="match status" value="1"/>
</dbReference>
<gene>
    <name evidence="2" type="ORF">GCM10008013_43350</name>
</gene>
<evidence type="ECO:0000313" key="3">
    <source>
        <dbReference type="Proteomes" id="UP000659344"/>
    </source>
</evidence>